<dbReference type="RefSeq" id="WP_231913472.1">
    <property type="nucleotide sequence ID" value="NZ_LDYE01000011.1"/>
</dbReference>
<feature type="domain" description="Glycine transporter" evidence="9">
    <location>
        <begin position="90"/>
        <end position="162"/>
    </location>
</feature>
<evidence type="ECO:0000256" key="4">
    <source>
        <dbReference type="ARBA" id="ARBA00022692"/>
    </source>
</evidence>
<keyword evidence="3" id="KW-1003">Cell membrane</keyword>
<feature type="transmembrane region" description="Helical" evidence="8">
    <location>
        <begin position="171"/>
        <end position="190"/>
    </location>
</feature>
<feature type="transmembrane region" description="Helical" evidence="8">
    <location>
        <begin position="62"/>
        <end position="80"/>
    </location>
</feature>
<comment type="subcellular location">
    <subcellularLocation>
        <location evidence="1">Cell membrane</location>
        <topology evidence="1">Multi-pass membrane protein</topology>
    </subcellularLocation>
</comment>
<feature type="compositionally biased region" description="Basic and acidic residues" evidence="7">
    <location>
        <begin position="308"/>
        <end position="317"/>
    </location>
</feature>
<organism evidence="10 11">
    <name type="scientific">Corynebacterium renale</name>
    <dbReference type="NCBI Taxonomy" id="1724"/>
    <lineage>
        <taxon>Bacteria</taxon>
        <taxon>Bacillati</taxon>
        <taxon>Actinomycetota</taxon>
        <taxon>Actinomycetes</taxon>
        <taxon>Mycobacteriales</taxon>
        <taxon>Corynebacteriaceae</taxon>
        <taxon>Corynebacterium</taxon>
    </lineage>
</organism>
<accession>A0A2A9DMK0</accession>
<evidence type="ECO:0000256" key="3">
    <source>
        <dbReference type="ARBA" id="ARBA00022475"/>
    </source>
</evidence>
<feature type="transmembrane region" description="Helical" evidence="8">
    <location>
        <begin position="87"/>
        <end position="107"/>
    </location>
</feature>
<protein>
    <submittedName>
        <fullName evidence="10">Putative membrane protein YeiH</fullName>
    </submittedName>
</protein>
<evidence type="ECO:0000259" key="9">
    <source>
        <dbReference type="Pfam" id="PF03458"/>
    </source>
</evidence>
<feature type="compositionally biased region" description="Low complexity" evidence="7">
    <location>
        <begin position="255"/>
        <end position="265"/>
    </location>
</feature>
<proteinExistence type="inferred from homology"/>
<dbReference type="AlphaFoldDB" id="A0A2A9DMK0"/>
<evidence type="ECO:0000256" key="6">
    <source>
        <dbReference type="ARBA" id="ARBA00023136"/>
    </source>
</evidence>
<sequence>MLLVLFCIGITVEAMTAALSAGKQKMDFFGVIVLALLTALGGGTVRDVVLDHHPLTWVNRPWFILVVIVAALITVQLSFLMKYFRVVFLVLDAVGLAVFSVLGTRVALSEGHGFIICCIAAVITGVAGGVLRDLMSDRVPFVFSRELYGTISVLIATVYVGLLALDVREDVVVIVALVIGLATRLLAIYYNKNLPVFEYLGDDQPVDPRVRRSYYYVRRGLRPVARAMGLHKAKYALLNRREQRRHHQEQTWQVSESAQEASQELAATTEDFIPTSVEGPADDSTPPQVVTPRPDRAKQARRAVSEAAYRRRAEHLARNIRAPRVRPPRGFTHEK</sequence>
<dbReference type="Pfam" id="PF03458">
    <property type="entry name" value="Gly_transporter"/>
    <property type="match status" value="2"/>
</dbReference>
<feature type="region of interest" description="Disordered" evidence="7">
    <location>
        <begin position="246"/>
        <end position="265"/>
    </location>
</feature>
<reference evidence="10 11" key="1">
    <citation type="submission" date="2017-10" db="EMBL/GenBank/DDBJ databases">
        <title>Sequencing the genomes of 1000 actinobacteria strains.</title>
        <authorList>
            <person name="Klenk H.-P."/>
        </authorList>
    </citation>
    <scope>NUCLEOTIDE SEQUENCE [LARGE SCALE GENOMIC DNA]</scope>
    <source>
        <strain evidence="10 11">DSM 20688</strain>
    </source>
</reference>
<evidence type="ECO:0000313" key="10">
    <source>
        <dbReference type="EMBL" id="PFG27139.1"/>
    </source>
</evidence>
<dbReference type="InterPro" id="IPR005115">
    <property type="entry name" value="Gly_transporter"/>
</dbReference>
<comment type="caution">
    <text evidence="10">The sequence shown here is derived from an EMBL/GenBank/DDBJ whole genome shotgun (WGS) entry which is preliminary data.</text>
</comment>
<name>A0A2A9DMK0_9CORY</name>
<gene>
    <name evidence="10" type="ORF">ATK06_0188</name>
</gene>
<comment type="similarity">
    <text evidence="2">Belongs to the UPF0126 family.</text>
</comment>
<evidence type="ECO:0000256" key="5">
    <source>
        <dbReference type="ARBA" id="ARBA00022989"/>
    </source>
</evidence>
<dbReference type="PANTHER" id="PTHR30506:SF3">
    <property type="entry name" value="UPF0126 INNER MEMBRANE PROTEIN YADS-RELATED"/>
    <property type="match status" value="1"/>
</dbReference>
<keyword evidence="11" id="KW-1185">Reference proteome</keyword>
<dbReference type="STRING" id="1724.GCA_001044175_00302"/>
<dbReference type="GO" id="GO:0005886">
    <property type="term" value="C:plasma membrane"/>
    <property type="evidence" value="ECO:0007669"/>
    <property type="project" value="UniProtKB-SubCell"/>
</dbReference>
<dbReference type="EMBL" id="PDJF01000001">
    <property type="protein sequence ID" value="PFG27139.1"/>
    <property type="molecule type" value="Genomic_DNA"/>
</dbReference>
<feature type="transmembrane region" description="Helical" evidence="8">
    <location>
        <begin position="113"/>
        <end position="135"/>
    </location>
</feature>
<evidence type="ECO:0000256" key="2">
    <source>
        <dbReference type="ARBA" id="ARBA00008193"/>
    </source>
</evidence>
<keyword evidence="5 8" id="KW-1133">Transmembrane helix</keyword>
<evidence type="ECO:0000313" key="11">
    <source>
        <dbReference type="Proteomes" id="UP000221653"/>
    </source>
</evidence>
<keyword evidence="6 8" id="KW-0472">Membrane</keyword>
<feature type="transmembrane region" description="Helical" evidence="8">
    <location>
        <begin position="147"/>
        <end position="165"/>
    </location>
</feature>
<feature type="region of interest" description="Disordered" evidence="7">
    <location>
        <begin position="273"/>
        <end position="335"/>
    </location>
</feature>
<feature type="domain" description="Glycine transporter" evidence="9">
    <location>
        <begin position="4"/>
        <end position="76"/>
    </location>
</feature>
<evidence type="ECO:0000256" key="7">
    <source>
        <dbReference type="SAM" id="MobiDB-lite"/>
    </source>
</evidence>
<keyword evidence="4 8" id="KW-0812">Transmembrane</keyword>
<evidence type="ECO:0000256" key="8">
    <source>
        <dbReference type="SAM" id="Phobius"/>
    </source>
</evidence>
<dbReference type="PANTHER" id="PTHR30506">
    <property type="entry name" value="INNER MEMBRANE PROTEIN"/>
    <property type="match status" value="1"/>
</dbReference>
<evidence type="ECO:0000256" key="1">
    <source>
        <dbReference type="ARBA" id="ARBA00004651"/>
    </source>
</evidence>
<dbReference type="Proteomes" id="UP000221653">
    <property type="component" value="Unassembled WGS sequence"/>
</dbReference>